<dbReference type="GO" id="GO:0005829">
    <property type="term" value="C:cytosol"/>
    <property type="evidence" value="ECO:0007669"/>
    <property type="project" value="TreeGrafter"/>
</dbReference>
<keyword evidence="2 3" id="KW-0378">Hydrolase</keyword>
<feature type="domain" description="HotDog ACOT-type" evidence="4">
    <location>
        <begin position="1"/>
        <end position="112"/>
    </location>
</feature>
<evidence type="ECO:0000256" key="3">
    <source>
        <dbReference type="PROSITE-ProRule" id="PRU01106"/>
    </source>
</evidence>
<dbReference type="Gene3D" id="3.10.129.10">
    <property type="entry name" value="Hotdog Thioesterase"/>
    <property type="match status" value="1"/>
</dbReference>
<gene>
    <name evidence="5" type="ordered locus">Despr_3257</name>
</gene>
<dbReference type="PANTHER" id="PTHR11049:SF24">
    <property type="entry name" value="CYTOSOLIC ACYL COENZYME A THIOESTER HYDROLASE"/>
    <property type="match status" value="1"/>
</dbReference>
<dbReference type="EMBL" id="CP002364">
    <property type="protein sequence ID" value="ADW19384.1"/>
    <property type="molecule type" value="Genomic_DNA"/>
</dbReference>
<name>A0A7U3YPX0_DESPD</name>
<dbReference type="GO" id="GO:0009062">
    <property type="term" value="P:fatty acid catabolic process"/>
    <property type="evidence" value="ECO:0007669"/>
    <property type="project" value="TreeGrafter"/>
</dbReference>
<accession>A0A7U3YPX0</accession>
<reference evidence="5 6" key="1">
    <citation type="journal article" date="2011" name="Stand. Genomic Sci.">
        <title>Complete genome sequence of Desulfobulbus propionicus type strain (1pr3).</title>
        <authorList>
            <person name="Pagani I."/>
            <person name="Lapidus A."/>
            <person name="Nolan M."/>
            <person name="Lucas S."/>
            <person name="Hammon N."/>
            <person name="Deshpande S."/>
            <person name="Cheng J.F."/>
            <person name="Chertkov O."/>
            <person name="Davenport K."/>
            <person name="Tapia R."/>
            <person name="Han C."/>
            <person name="Goodwin L."/>
            <person name="Pitluck S."/>
            <person name="Liolios K."/>
            <person name="Mavromatis K."/>
            <person name="Ivanova N."/>
            <person name="Mikhailova N."/>
            <person name="Pati A."/>
            <person name="Chen A."/>
            <person name="Palaniappan K."/>
            <person name="Land M."/>
            <person name="Hauser L."/>
            <person name="Chang Y.J."/>
            <person name="Jeffries C.D."/>
            <person name="Detter J.C."/>
            <person name="Brambilla E."/>
            <person name="Kannan K.P."/>
            <person name="Djao O.D."/>
            <person name="Rohde M."/>
            <person name="Pukall R."/>
            <person name="Spring S."/>
            <person name="Goker M."/>
            <person name="Sikorski J."/>
            <person name="Woyke T."/>
            <person name="Bristow J."/>
            <person name="Eisen J.A."/>
            <person name="Markowitz V."/>
            <person name="Hugenholtz P."/>
            <person name="Kyrpides N.C."/>
            <person name="Klenk H.P."/>
        </authorList>
    </citation>
    <scope>NUCLEOTIDE SEQUENCE [LARGE SCALE GENOMIC DNA]</scope>
    <source>
        <strain evidence="6">ATCC 33891 / DSM 2032 / 1pr3</strain>
    </source>
</reference>
<dbReference type="PROSITE" id="PS51770">
    <property type="entry name" value="HOTDOG_ACOT"/>
    <property type="match status" value="1"/>
</dbReference>
<dbReference type="KEGG" id="dpr:Despr_3257"/>
<sequence>MHYVATKICRASEIGLNGNLFGGTLLSWLDEAGAAFAGYLCRAPNMVTLKMEEVLFRRPVKISHHVRIYARVYKVGTTSLTIDVEARRFDFEKDLEELVCSTRMVYVKIDAQGNASPIEERLRASMDQSLGDLTQRF</sequence>
<evidence type="ECO:0000259" key="4">
    <source>
        <dbReference type="PROSITE" id="PS51770"/>
    </source>
</evidence>
<dbReference type="GO" id="GO:0006637">
    <property type="term" value="P:acyl-CoA metabolic process"/>
    <property type="evidence" value="ECO:0007669"/>
    <property type="project" value="TreeGrafter"/>
</dbReference>
<dbReference type="Proteomes" id="UP000006365">
    <property type="component" value="Chromosome"/>
</dbReference>
<dbReference type="RefSeq" id="WP_015725908.1">
    <property type="nucleotide sequence ID" value="NC_014972.1"/>
</dbReference>
<keyword evidence="6" id="KW-1185">Reference proteome</keyword>
<organism evidence="5 6">
    <name type="scientific">Desulfobulbus propionicus (strain ATCC 33891 / DSM 2032 / VKM B-1956 / 1pr3)</name>
    <dbReference type="NCBI Taxonomy" id="577650"/>
    <lineage>
        <taxon>Bacteria</taxon>
        <taxon>Pseudomonadati</taxon>
        <taxon>Thermodesulfobacteriota</taxon>
        <taxon>Desulfobulbia</taxon>
        <taxon>Desulfobulbales</taxon>
        <taxon>Desulfobulbaceae</taxon>
        <taxon>Desulfobulbus</taxon>
    </lineage>
</organism>
<dbReference type="CDD" id="cd03442">
    <property type="entry name" value="BFIT_BACH"/>
    <property type="match status" value="1"/>
</dbReference>
<dbReference type="InterPro" id="IPR033120">
    <property type="entry name" value="HOTDOG_ACOT"/>
</dbReference>
<dbReference type="InterPro" id="IPR040170">
    <property type="entry name" value="Cytosol_ACT"/>
</dbReference>
<dbReference type="InterPro" id="IPR029069">
    <property type="entry name" value="HotDog_dom_sf"/>
</dbReference>
<evidence type="ECO:0000256" key="1">
    <source>
        <dbReference type="ARBA" id="ARBA00010458"/>
    </source>
</evidence>
<dbReference type="GO" id="GO:0052816">
    <property type="term" value="F:long-chain fatty acyl-CoA hydrolase activity"/>
    <property type="evidence" value="ECO:0007669"/>
    <property type="project" value="TreeGrafter"/>
</dbReference>
<dbReference type="AlphaFoldDB" id="A0A7U3YPX0"/>
<evidence type="ECO:0000313" key="5">
    <source>
        <dbReference type="EMBL" id="ADW19384.1"/>
    </source>
</evidence>
<comment type="similarity">
    <text evidence="1">Belongs to the acyl coenzyme A hydrolase family.</text>
</comment>
<dbReference type="InterPro" id="IPR006683">
    <property type="entry name" value="Thioestr_dom"/>
</dbReference>
<protein>
    <submittedName>
        <fullName evidence="5">Thioesterase superfamily protein</fullName>
    </submittedName>
</protein>
<dbReference type="PANTHER" id="PTHR11049">
    <property type="entry name" value="ACYL COENZYME A THIOESTER HYDROLASE"/>
    <property type="match status" value="1"/>
</dbReference>
<proteinExistence type="inferred from homology"/>
<evidence type="ECO:0000313" key="6">
    <source>
        <dbReference type="Proteomes" id="UP000006365"/>
    </source>
</evidence>
<dbReference type="SUPFAM" id="SSF54637">
    <property type="entry name" value="Thioesterase/thiol ester dehydrase-isomerase"/>
    <property type="match status" value="1"/>
</dbReference>
<evidence type="ECO:0000256" key="2">
    <source>
        <dbReference type="ARBA" id="ARBA00022801"/>
    </source>
</evidence>
<dbReference type="Pfam" id="PF03061">
    <property type="entry name" value="4HBT"/>
    <property type="match status" value="1"/>
</dbReference>